<dbReference type="KEGG" id="spib:G8759_06955"/>
<dbReference type="Proteomes" id="UP000501802">
    <property type="component" value="Chromosome"/>
</dbReference>
<evidence type="ECO:0000313" key="3">
    <source>
        <dbReference type="Proteomes" id="UP000501802"/>
    </source>
</evidence>
<dbReference type="InterPro" id="IPR041049">
    <property type="entry name" value="DUF5615"/>
</dbReference>
<evidence type="ECO:0000313" key="2">
    <source>
        <dbReference type="EMBL" id="QIP12383.1"/>
    </source>
</evidence>
<reference evidence="2 3" key="1">
    <citation type="submission" date="2020-03" db="EMBL/GenBank/DDBJ databases">
        <authorList>
            <person name="Kim M.K."/>
        </authorList>
    </citation>
    <scope>NUCLEOTIDE SEQUENCE [LARGE SCALE GENOMIC DNA]</scope>
    <source>
        <strain evidence="2 3">BT328</strain>
    </source>
</reference>
<name>A0A6G9AJM3_9BACT</name>
<gene>
    <name evidence="2" type="ORF">G8759_06955</name>
</gene>
<dbReference type="RefSeq" id="WP_167206473.1">
    <property type="nucleotide sequence ID" value="NZ_CP050063.1"/>
</dbReference>
<evidence type="ECO:0000259" key="1">
    <source>
        <dbReference type="Pfam" id="PF18480"/>
    </source>
</evidence>
<keyword evidence="3" id="KW-1185">Reference proteome</keyword>
<dbReference type="Pfam" id="PF18480">
    <property type="entry name" value="DUF5615"/>
    <property type="match status" value="1"/>
</dbReference>
<sequence length="108" mass="12568">MKILFDENVHNKLKFRFPDHDVLTVRDMGWAGKRNGELMQLMIEFGFDLLVTLDKGFEYQQNFIKYPIPVLVLKVKRSDYEFLLPLIDKVKIILASQLPEGVTVVSPD</sequence>
<protein>
    <submittedName>
        <fullName evidence="2">DUF5615 family PIN-like protein</fullName>
    </submittedName>
</protein>
<dbReference type="EMBL" id="CP050063">
    <property type="protein sequence ID" value="QIP12383.1"/>
    <property type="molecule type" value="Genomic_DNA"/>
</dbReference>
<feature type="domain" description="DUF5615" evidence="1">
    <location>
        <begin position="1"/>
        <end position="106"/>
    </location>
</feature>
<dbReference type="AlphaFoldDB" id="A0A6G9AJM3"/>
<proteinExistence type="predicted"/>
<accession>A0A6G9AJM3</accession>
<organism evidence="2 3">
    <name type="scientific">Spirosoma aureum</name>
    <dbReference type="NCBI Taxonomy" id="2692134"/>
    <lineage>
        <taxon>Bacteria</taxon>
        <taxon>Pseudomonadati</taxon>
        <taxon>Bacteroidota</taxon>
        <taxon>Cytophagia</taxon>
        <taxon>Cytophagales</taxon>
        <taxon>Cytophagaceae</taxon>
        <taxon>Spirosoma</taxon>
    </lineage>
</organism>